<evidence type="ECO:0000256" key="1">
    <source>
        <dbReference type="SAM" id="MobiDB-lite"/>
    </source>
</evidence>
<organism evidence="2 3">
    <name type="scientific">Ampelomyces quisqualis</name>
    <name type="common">Powdery mildew agent</name>
    <dbReference type="NCBI Taxonomy" id="50730"/>
    <lineage>
        <taxon>Eukaryota</taxon>
        <taxon>Fungi</taxon>
        <taxon>Dikarya</taxon>
        <taxon>Ascomycota</taxon>
        <taxon>Pezizomycotina</taxon>
        <taxon>Dothideomycetes</taxon>
        <taxon>Pleosporomycetidae</taxon>
        <taxon>Pleosporales</taxon>
        <taxon>Pleosporineae</taxon>
        <taxon>Phaeosphaeriaceae</taxon>
        <taxon>Ampelomyces</taxon>
    </lineage>
</organism>
<feature type="compositionally biased region" description="Polar residues" evidence="1">
    <location>
        <begin position="67"/>
        <end position="96"/>
    </location>
</feature>
<reference evidence="2" key="1">
    <citation type="journal article" date="2020" name="Stud. Mycol.">
        <title>101 Dothideomycetes genomes: a test case for predicting lifestyles and emergence of pathogens.</title>
        <authorList>
            <person name="Haridas S."/>
            <person name="Albert R."/>
            <person name="Binder M."/>
            <person name="Bloem J."/>
            <person name="Labutti K."/>
            <person name="Salamov A."/>
            <person name="Andreopoulos B."/>
            <person name="Baker S."/>
            <person name="Barry K."/>
            <person name="Bills G."/>
            <person name="Bluhm B."/>
            <person name="Cannon C."/>
            <person name="Castanera R."/>
            <person name="Culley D."/>
            <person name="Daum C."/>
            <person name="Ezra D."/>
            <person name="Gonzalez J."/>
            <person name="Henrissat B."/>
            <person name="Kuo A."/>
            <person name="Liang C."/>
            <person name="Lipzen A."/>
            <person name="Lutzoni F."/>
            <person name="Magnuson J."/>
            <person name="Mondo S."/>
            <person name="Nolan M."/>
            <person name="Ohm R."/>
            <person name="Pangilinan J."/>
            <person name="Park H.-J."/>
            <person name="Ramirez L."/>
            <person name="Alfaro M."/>
            <person name="Sun H."/>
            <person name="Tritt A."/>
            <person name="Yoshinaga Y."/>
            <person name="Zwiers L.-H."/>
            <person name="Turgeon B."/>
            <person name="Goodwin S."/>
            <person name="Spatafora J."/>
            <person name="Crous P."/>
            <person name="Grigoriev I."/>
        </authorList>
    </citation>
    <scope>NUCLEOTIDE SEQUENCE</scope>
    <source>
        <strain evidence="2">HMLAC05119</strain>
    </source>
</reference>
<proteinExistence type="predicted"/>
<accession>A0A6A5QC02</accession>
<keyword evidence="3" id="KW-1185">Reference proteome</keyword>
<dbReference type="Proteomes" id="UP000800096">
    <property type="component" value="Unassembled WGS sequence"/>
</dbReference>
<dbReference type="AlphaFoldDB" id="A0A6A5QC02"/>
<gene>
    <name evidence="2" type="ORF">BDU57DRAFT_339173</name>
</gene>
<name>A0A6A5QC02_AMPQU</name>
<evidence type="ECO:0000313" key="2">
    <source>
        <dbReference type="EMBL" id="KAF1912919.1"/>
    </source>
</evidence>
<feature type="compositionally biased region" description="Low complexity" evidence="1">
    <location>
        <begin position="40"/>
        <end position="66"/>
    </location>
</feature>
<protein>
    <submittedName>
        <fullName evidence="2">Uncharacterized protein</fullName>
    </submittedName>
</protein>
<evidence type="ECO:0000313" key="3">
    <source>
        <dbReference type="Proteomes" id="UP000800096"/>
    </source>
</evidence>
<dbReference type="EMBL" id="ML979139">
    <property type="protein sequence ID" value="KAF1912919.1"/>
    <property type="molecule type" value="Genomic_DNA"/>
</dbReference>
<feature type="region of interest" description="Disordered" evidence="1">
    <location>
        <begin position="1"/>
        <end position="96"/>
    </location>
</feature>
<sequence>MSLTNNAPAVAFTSPASSAGPRMSSPIQSGSARVSALPPTSTTLHASSSSSSAASDVTNASTATSSRQNASALVTASAPDTSPGNATQSASNSTSVLRILQRKVMIHGNGSAMTGK</sequence>